<name>A0A6N3B9E8_9STRE</name>
<gene>
    <name evidence="3" type="primary">repB</name>
    <name evidence="3" type="ORF">SLLFYP71_01212</name>
</gene>
<evidence type="ECO:0000313" key="3">
    <source>
        <dbReference type="EMBL" id="VYT99237.1"/>
    </source>
</evidence>
<dbReference type="EMBL" id="CACRUI010000016">
    <property type="protein sequence ID" value="VYT99237.1"/>
    <property type="molecule type" value="Genomic_DNA"/>
</dbReference>
<dbReference type="Gene3D" id="3.40.1310.30">
    <property type="match status" value="1"/>
</dbReference>
<dbReference type="InterPro" id="IPR002631">
    <property type="entry name" value="Plasmid_rep_OBD"/>
</dbReference>
<evidence type="ECO:0000259" key="1">
    <source>
        <dbReference type="Pfam" id="PF01719"/>
    </source>
</evidence>
<sequence length="204" mass="23751">MGKKEARSNKWTFIAYEESAPKNLKLALEALKVPFALSPLHDKDVNMETGEFKKPHWHGVLYFDSLKSYSQVSELVSEKLNAPSHVEVVMSSKGLYDYFIHAENPEKTLYSKDDIQSGCGFDLDKFLSEQDDSQLWNEAIDVVEQNNFTEFEELVTYARKNKSLLLKLIVNKTYFFAKLLDSRRYKQDEMTRKCQVRKKDDDDV</sequence>
<dbReference type="Pfam" id="PF01719">
    <property type="entry name" value="Rep_OBD"/>
    <property type="match status" value="1"/>
</dbReference>
<reference evidence="3" key="1">
    <citation type="submission" date="2019-11" db="EMBL/GenBank/DDBJ databases">
        <authorList>
            <person name="Feng L."/>
        </authorList>
    </citation>
    <scope>NUCLEOTIDE SEQUENCE</scope>
    <source>
        <strain evidence="3">SLutetiensisLFYP71</strain>
    </source>
</reference>
<evidence type="ECO:0000259" key="2">
    <source>
        <dbReference type="Pfam" id="PF21861"/>
    </source>
</evidence>
<feature type="domain" description="Replication protein RepB C-terminal" evidence="2">
    <location>
        <begin position="131"/>
        <end position="185"/>
    </location>
</feature>
<dbReference type="GO" id="GO:0006260">
    <property type="term" value="P:DNA replication"/>
    <property type="evidence" value="ECO:0007669"/>
    <property type="project" value="InterPro"/>
</dbReference>
<organism evidence="3">
    <name type="scientific">Streptococcus lutetiensis</name>
    <dbReference type="NCBI Taxonomy" id="150055"/>
    <lineage>
        <taxon>Bacteria</taxon>
        <taxon>Bacillati</taxon>
        <taxon>Bacillota</taxon>
        <taxon>Bacilli</taxon>
        <taxon>Lactobacillales</taxon>
        <taxon>Streptococcaceae</taxon>
        <taxon>Streptococcus</taxon>
    </lineage>
</organism>
<proteinExistence type="predicted"/>
<accession>A0A6N3B9E8</accession>
<protein>
    <submittedName>
        <fullName evidence="3">Replication protein RepB</fullName>
    </submittedName>
</protein>
<feature type="domain" description="Plasmid replication protein origin binding" evidence="1">
    <location>
        <begin position="3"/>
        <end position="124"/>
    </location>
</feature>
<dbReference type="InterPro" id="IPR053923">
    <property type="entry name" value="RepB_C"/>
</dbReference>
<dbReference type="Pfam" id="PF21861">
    <property type="entry name" value="RepB_C"/>
    <property type="match status" value="1"/>
</dbReference>
<dbReference type="GO" id="GO:0005727">
    <property type="term" value="C:extrachromosomal circular DNA"/>
    <property type="evidence" value="ECO:0007669"/>
    <property type="project" value="InterPro"/>
</dbReference>
<dbReference type="GO" id="GO:0003677">
    <property type="term" value="F:DNA binding"/>
    <property type="evidence" value="ECO:0007669"/>
    <property type="project" value="InterPro"/>
</dbReference>
<dbReference type="GO" id="GO:0003916">
    <property type="term" value="F:DNA topoisomerase activity"/>
    <property type="evidence" value="ECO:0007669"/>
    <property type="project" value="InterPro"/>
</dbReference>
<dbReference type="RefSeq" id="WP_013643091.1">
    <property type="nucleotide sequence ID" value="NZ_CACRUI010000016.1"/>
</dbReference>
<dbReference type="AlphaFoldDB" id="A0A6N3B9E8"/>